<organism evidence="2 3">
    <name type="scientific">Larkinella insperata</name>
    <dbReference type="NCBI Taxonomy" id="332158"/>
    <lineage>
        <taxon>Bacteria</taxon>
        <taxon>Pseudomonadati</taxon>
        <taxon>Bacteroidota</taxon>
        <taxon>Cytophagia</taxon>
        <taxon>Cytophagales</taxon>
        <taxon>Spirosomataceae</taxon>
        <taxon>Larkinella</taxon>
    </lineage>
</organism>
<dbReference type="RefSeq" id="WP_265992694.1">
    <property type="nucleotide sequence ID" value="NZ_CP110973.1"/>
</dbReference>
<feature type="chain" id="PRO_5046558211" description="Glycosyl hydrolase family 43" evidence="1">
    <location>
        <begin position="22"/>
        <end position="352"/>
    </location>
</feature>
<dbReference type="Proteomes" id="UP001597116">
    <property type="component" value="Unassembled WGS sequence"/>
</dbReference>
<feature type="signal peptide" evidence="1">
    <location>
        <begin position="1"/>
        <end position="21"/>
    </location>
</feature>
<proteinExistence type="predicted"/>
<accession>A0ABW3QFF5</accession>
<gene>
    <name evidence="2" type="ORF">ACFQ4C_13800</name>
</gene>
<evidence type="ECO:0000256" key="1">
    <source>
        <dbReference type="SAM" id="SignalP"/>
    </source>
</evidence>
<comment type="caution">
    <text evidence="2">The sequence shown here is derived from an EMBL/GenBank/DDBJ whole genome shotgun (WGS) entry which is preliminary data.</text>
</comment>
<reference evidence="3" key="1">
    <citation type="journal article" date="2019" name="Int. J. Syst. Evol. Microbiol.">
        <title>The Global Catalogue of Microorganisms (GCM) 10K type strain sequencing project: providing services to taxonomists for standard genome sequencing and annotation.</title>
        <authorList>
            <consortium name="The Broad Institute Genomics Platform"/>
            <consortium name="The Broad Institute Genome Sequencing Center for Infectious Disease"/>
            <person name="Wu L."/>
            <person name="Ma J."/>
        </authorList>
    </citation>
    <scope>NUCLEOTIDE SEQUENCE [LARGE SCALE GENOMIC DNA]</scope>
    <source>
        <strain evidence="3">CCUG 55608</strain>
    </source>
</reference>
<protein>
    <recommendedName>
        <fullName evidence="4">Glycosyl hydrolase family 43</fullName>
    </recommendedName>
</protein>
<dbReference type="EMBL" id="JBHTLP010000008">
    <property type="protein sequence ID" value="MFD1142195.1"/>
    <property type="molecule type" value="Genomic_DNA"/>
</dbReference>
<dbReference type="InterPro" id="IPR023296">
    <property type="entry name" value="Glyco_hydro_beta-prop_sf"/>
</dbReference>
<keyword evidence="1" id="KW-0732">Signal</keyword>
<evidence type="ECO:0008006" key="4">
    <source>
        <dbReference type="Google" id="ProtNLM"/>
    </source>
</evidence>
<evidence type="ECO:0000313" key="3">
    <source>
        <dbReference type="Proteomes" id="UP001597116"/>
    </source>
</evidence>
<sequence>MKRLVLYTLALTLWLINRANAQKITLERFPGNPIISAGMLPKLEGDDLNGPSLIKAPDWLPNKLGKYYLYFAHHKGKYIRLAYADDLRGPWKIYKPGTLQITDCRCNDAPFPATESVRHEGAENAGDGVTHVASPDVHIDEQQKQLILYFHCPLEHKGQKGQYTLRATTKDGIHFQADTAVLGESYFRVFQWKNTYYAIGRSSAMYRSKDGRTEFEKGPNPFAKIQKPNSLRHSAVKLVGDTLWVFYSRVGDTPERILLTKIKLTDDWTSWTPTPPQEVAQPETDYEGGNLPLTTSKIGLYYGKVRELRDPYVFEENGTWYLLYSAAGENAIAMGRLQVDPQPTARQPSRSK</sequence>
<name>A0ABW3QFF5_9BACT</name>
<dbReference type="Gene3D" id="2.115.10.20">
    <property type="entry name" value="Glycosyl hydrolase domain, family 43"/>
    <property type="match status" value="2"/>
</dbReference>
<keyword evidence="3" id="KW-1185">Reference proteome</keyword>
<dbReference type="SUPFAM" id="SSF75005">
    <property type="entry name" value="Arabinanase/levansucrase/invertase"/>
    <property type="match status" value="1"/>
</dbReference>
<evidence type="ECO:0000313" key="2">
    <source>
        <dbReference type="EMBL" id="MFD1142195.1"/>
    </source>
</evidence>